<evidence type="ECO:0000256" key="1">
    <source>
        <dbReference type="ARBA" id="ARBA00023002"/>
    </source>
</evidence>
<feature type="domain" description="Pyridoxamine 5'-phosphate oxidase N-terminal" evidence="2">
    <location>
        <begin position="8"/>
        <end position="90"/>
    </location>
</feature>
<dbReference type="Gene3D" id="2.30.110.10">
    <property type="entry name" value="Electron Transport, Fmn-binding Protein, Chain A"/>
    <property type="match status" value="1"/>
</dbReference>
<gene>
    <name evidence="3" type="ORF">SM611_07365</name>
</gene>
<reference evidence="3 4" key="1">
    <citation type="submission" date="2023-11" db="EMBL/GenBank/DDBJ databases">
        <title>Actinomadura monticuli sp. nov., isolated from volcanic ash.</title>
        <authorList>
            <person name="Lee S.D."/>
            <person name="Yang H."/>
            <person name="Kim I.S."/>
        </authorList>
    </citation>
    <scope>NUCLEOTIDE SEQUENCE [LARGE SCALE GENOMIC DNA]</scope>
    <source>
        <strain evidence="3 4">DLS-62</strain>
    </source>
</reference>
<dbReference type="GO" id="GO:0016491">
    <property type="term" value="F:oxidoreductase activity"/>
    <property type="evidence" value="ECO:0007669"/>
    <property type="project" value="UniProtKB-KW"/>
</dbReference>
<keyword evidence="1 3" id="KW-0560">Oxidoreductase</keyword>
<dbReference type="InterPro" id="IPR052019">
    <property type="entry name" value="F420H2_bilvrd_red/Heme_oxyg"/>
</dbReference>
<evidence type="ECO:0000259" key="2">
    <source>
        <dbReference type="Pfam" id="PF01243"/>
    </source>
</evidence>
<dbReference type="InterPro" id="IPR012349">
    <property type="entry name" value="Split_barrel_FMN-bd"/>
</dbReference>
<evidence type="ECO:0000313" key="4">
    <source>
        <dbReference type="Proteomes" id="UP001569963"/>
    </source>
</evidence>
<protein>
    <submittedName>
        <fullName evidence="3">PPOX class F420-dependent oxidoreductase</fullName>
        <ecNumber evidence="3">1.-.-.-</ecNumber>
    </submittedName>
</protein>
<name>A0ABV4Q7P6_9ACTN</name>
<dbReference type="EMBL" id="JAXCEI010000003">
    <property type="protein sequence ID" value="MFA1538740.1"/>
    <property type="molecule type" value="Genomic_DNA"/>
</dbReference>
<dbReference type="Pfam" id="PF01243">
    <property type="entry name" value="PNPOx_N"/>
    <property type="match status" value="1"/>
</dbReference>
<dbReference type="PANTHER" id="PTHR35176:SF11">
    <property type="entry name" value="PYRIDOXAMINE 5'-PHOSPHATE OXIDASE FAMILY PROTEIN"/>
    <property type="match status" value="1"/>
</dbReference>
<dbReference type="InterPro" id="IPR011576">
    <property type="entry name" value="Pyridox_Oxase_N"/>
</dbReference>
<dbReference type="PANTHER" id="PTHR35176">
    <property type="entry name" value="HEME OXYGENASE HI_0854-RELATED"/>
    <property type="match status" value="1"/>
</dbReference>
<keyword evidence="4" id="KW-1185">Reference proteome</keyword>
<dbReference type="SUPFAM" id="SSF50475">
    <property type="entry name" value="FMN-binding split barrel"/>
    <property type="match status" value="1"/>
</dbReference>
<dbReference type="NCBIfam" id="TIGR03666">
    <property type="entry name" value="Rv2061_F420"/>
    <property type="match status" value="1"/>
</dbReference>
<evidence type="ECO:0000313" key="3">
    <source>
        <dbReference type="EMBL" id="MFA1538740.1"/>
    </source>
</evidence>
<sequence length="136" mass="15467">MDTTTTLEKLKKQRTVLLTSYRKDGTPVGTPVNVVVRGDHAYFRTYDKAFKAKRLARNPEVEIAPSTFQGKATGPEVHGRVRLLTEEEARPIRRLLARKHPLLQGLAVPLFHKLKHYRTLHFEVTLGQSRGGTARR</sequence>
<organism evidence="3 4">
    <name type="scientific">Actinomadura monticuli</name>
    <dbReference type="NCBI Taxonomy" id="3097367"/>
    <lineage>
        <taxon>Bacteria</taxon>
        <taxon>Bacillati</taxon>
        <taxon>Actinomycetota</taxon>
        <taxon>Actinomycetes</taxon>
        <taxon>Streptosporangiales</taxon>
        <taxon>Thermomonosporaceae</taxon>
        <taxon>Actinomadura</taxon>
    </lineage>
</organism>
<accession>A0ABV4Q7P6</accession>
<dbReference type="EC" id="1.-.-.-" evidence="3"/>
<dbReference type="InterPro" id="IPR019965">
    <property type="entry name" value="PPOX_F420-dep_Rv2061_put"/>
</dbReference>
<comment type="caution">
    <text evidence="3">The sequence shown here is derived from an EMBL/GenBank/DDBJ whole genome shotgun (WGS) entry which is preliminary data.</text>
</comment>
<dbReference type="RefSeq" id="WP_371948251.1">
    <property type="nucleotide sequence ID" value="NZ_JAXCEI010000003.1"/>
</dbReference>
<proteinExistence type="predicted"/>
<dbReference type="Proteomes" id="UP001569963">
    <property type="component" value="Unassembled WGS sequence"/>
</dbReference>